<evidence type="ECO:0000259" key="5">
    <source>
        <dbReference type="Pfam" id="PF01168"/>
    </source>
</evidence>
<sequence>MATPAVEGVVVPALRAVLHRVRIAAERSGRRADDVRVVAVSKTKPMALIDQLYAVGHRCFGENYVQEIIEKAPQLPEDIEWHFVGHLQSNKAKALLTAVPHLAMVQGVDTEKVANNLDRVVLSIGRKPLKVMVQVNTSGEAYGGELPLSRSVIREEIHQIELFASLPRLRRGSLTTKSGLNPSECVEFVKHVRLGCPNLIFSGLMTIGMPDYTSTPENFKTLLNCRAEVCKALEITESQCELSMGMSGDFEQAIEMGSTSVRIGTTIFGTRDYSKK</sequence>
<protein>
    <recommendedName>
        <fullName evidence="2">Pyridoxal phosphate homeostasis protein</fullName>
        <shortName evidence="2">PLP homeostasis protein</shortName>
    </recommendedName>
</protein>
<keyword evidence="7" id="KW-1185">Reference proteome</keyword>
<evidence type="ECO:0000256" key="1">
    <source>
        <dbReference type="ARBA" id="ARBA00022898"/>
    </source>
</evidence>
<dbReference type="Proteomes" id="UP000298416">
    <property type="component" value="Unassembled WGS sequence"/>
</dbReference>
<dbReference type="Pfam" id="PF01168">
    <property type="entry name" value="Ala_racemase_N"/>
    <property type="match status" value="2"/>
</dbReference>
<name>A0A8X8ZJZ8_SALSN</name>
<feature type="domain" description="Alanine racemase N-terminal" evidence="5">
    <location>
        <begin position="14"/>
        <end position="140"/>
    </location>
</feature>
<feature type="modified residue" description="N6-(pyridoxal phosphate)lysine" evidence="2 3">
    <location>
        <position position="42"/>
    </location>
</feature>
<dbReference type="PROSITE" id="PS01211">
    <property type="entry name" value="UPF0001"/>
    <property type="match status" value="1"/>
</dbReference>
<evidence type="ECO:0000256" key="3">
    <source>
        <dbReference type="PIRSR" id="PIRSR004848-1"/>
    </source>
</evidence>
<feature type="domain" description="Alanine racemase N-terminal" evidence="5">
    <location>
        <begin position="177"/>
        <end position="271"/>
    </location>
</feature>
<dbReference type="Gene3D" id="3.20.20.10">
    <property type="entry name" value="Alanine racemase"/>
    <property type="match status" value="1"/>
</dbReference>
<comment type="similarity">
    <text evidence="2 4">Belongs to the pyridoxal phosphate-binding protein YggS/PROSC family.</text>
</comment>
<dbReference type="InterPro" id="IPR001608">
    <property type="entry name" value="Ala_racemase_N"/>
</dbReference>
<dbReference type="EMBL" id="PNBA02000011">
    <property type="protein sequence ID" value="KAG6407516.1"/>
    <property type="molecule type" value="Genomic_DNA"/>
</dbReference>
<proteinExistence type="inferred from homology"/>
<evidence type="ECO:0000256" key="2">
    <source>
        <dbReference type="HAMAP-Rule" id="MF_03225"/>
    </source>
</evidence>
<gene>
    <name evidence="6" type="ORF">SASPL_130508</name>
</gene>
<dbReference type="PIRSF" id="PIRSF004848">
    <property type="entry name" value="YBL036c_PLPDEIII"/>
    <property type="match status" value="1"/>
</dbReference>
<dbReference type="InterPro" id="IPR029066">
    <property type="entry name" value="PLP-binding_barrel"/>
</dbReference>
<comment type="caution">
    <text evidence="6">The sequence shown here is derived from an EMBL/GenBank/DDBJ whole genome shotgun (WGS) entry which is preliminary data.</text>
</comment>
<evidence type="ECO:0000313" key="7">
    <source>
        <dbReference type="Proteomes" id="UP000298416"/>
    </source>
</evidence>
<dbReference type="GO" id="GO:0030170">
    <property type="term" value="F:pyridoxal phosphate binding"/>
    <property type="evidence" value="ECO:0007669"/>
    <property type="project" value="UniProtKB-UniRule"/>
</dbReference>
<reference evidence="6" key="1">
    <citation type="submission" date="2018-01" db="EMBL/GenBank/DDBJ databases">
        <authorList>
            <person name="Mao J.F."/>
        </authorList>
    </citation>
    <scope>NUCLEOTIDE SEQUENCE</scope>
    <source>
        <strain evidence="6">Huo1</strain>
        <tissue evidence="6">Leaf</tissue>
    </source>
</reference>
<dbReference type="PANTHER" id="PTHR10146:SF14">
    <property type="entry name" value="PYRIDOXAL PHOSPHATE HOMEOSTASIS PROTEIN"/>
    <property type="match status" value="1"/>
</dbReference>
<comment type="function">
    <text evidence="2">Pyridoxal 5'-phosphate (PLP)-binding protein, which may be involved in intracellular homeostatic regulation of pyridoxal 5'-phosphate (PLP), the active form of vitamin B6.</text>
</comment>
<dbReference type="HAMAP" id="MF_02087">
    <property type="entry name" value="PLP_homeostasis"/>
    <property type="match status" value="1"/>
</dbReference>
<evidence type="ECO:0000313" key="6">
    <source>
        <dbReference type="EMBL" id="KAG6407516.1"/>
    </source>
</evidence>
<dbReference type="PANTHER" id="PTHR10146">
    <property type="entry name" value="PROLINE SYNTHETASE CO-TRANSCRIBED BACTERIAL HOMOLOG PROTEIN"/>
    <property type="match status" value="1"/>
</dbReference>
<dbReference type="SUPFAM" id="SSF51419">
    <property type="entry name" value="PLP-binding barrel"/>
    <property type="match status" value="1"/>
</dbReference>
<dbReference type="AlphaFoldDB" id="A0A8X8ZJZ8"/>
<organism evidence="6">
    <name type="scientific">Salvia splendens</name>
    <name type="common">Scarlet sage</name>
    <dbReference type="NCBI Taxonomy" id="180675"/>
    <lineage>
        <taxon>Eukaryota</taxon>
        <taxon>Viridiplantae</taxon>
        <taxon>Streptophyta</taxon>
        <taxon>Embryophyta</taxon>
        <taxon>Tracheophyta</taxon>
        <taxon>Spermatophyta</taxon>
        <taxon>Magnoliopsida</taxon>
        <taxon>eudicotyledons</taxon>
        <taxon>Gunneridae</taxon>
        <taxon>Pentapetalae</taxon>
        <taxon>asterids</taxon>
        <taxon>lamiids</taxon>
        <taxon>Lamiales</taxon>
        <taxon>Lamiaceae</taxon>
        <taxon>Nepetoideae</taxon>
        <taxon>Mentheae</taxon>
        <taxon>Salviinae</taxon>
        <taxon>Salvia</taxon>
        <taxon>Salvia subgen. Calosphace</taxon>
        <taxon>core Calosphace</taxon>
    </lineage>
</organism>
<evidence type="ECO:0000256" key="4">
    <source>
        <dbReference type="RuleBase" id="RU004514"/>
    </source>
</evidence>
<reference evidence="6" key="2">
    <citation type="submission" date="2020-08" db="EMBL/GenBank/DDBJ databases">
        <title>Plant Genome Project.</title>
        <authorList>
            <person name="Zhang R.-G."/>
        </authorList>
    </citation>
    <scope>NUCLEOTIDE SEQUENCE</scope>
    <source>
        <strain evidence="6">Huo1</strain>
        <tissue evidence="6">Leaf</tissue>
    </source>
</reference>
<accession>A0A8X8ZJZ8</accession>
<dbReference type="CDD" id="cd06822">
    <property type="entry name" value="PLPDE_III_YBL036c_euk"/>
    <property type="match status" value="1"/>
</dbReference>
<dbReference type="InterPro" id="IPR011078">
    <property type="entry name" value="PyrdxlP_homeostasis"/>
</dbReference>
<comment type="cofactor">
    <cofactor evidence="3">
        <name>pyridoxal 5'-phosphate</name>
        <dbReference type="ChEBI" id="CHEBI:597326"/>
    </cofactor>
</comment>
<keyword evidence="1 2" id="KW-0663">Pyridoxal phosphate</keyword>